<proteinExistence type="predicted"/>
<keyword evidence="2" id="KW-1185">Reference proteome</keyword>
<dbReference type="EMBL" id="JAUSWH010000010">
    <property type="protein sequence ID" value="MDQ0456863.1"/>
    <property type="molecule type" value="Genomic_DNA"/>
</dbReference>
<dbReference type="RefSeq" id="WP_307159042.1">
    <property type="nucleotide sequence ID" value="NZ_JAUSWH010000010.1"/>
</dbReference>
<name>A0ABU0IGW0_9HYPH</name>
<gene>
    <name evidence="1" type="ORF">QO005_003208</name>
</gene>
<sequence length="71" mass="7621">MAGALSPASFIPWIDGHAARLGLSHSVARASQERIEIDLSGPEELLDMMEVGCSLGPADVWVESIERHPLP</sequence>
<dbReference type="InterPro" id="IPR036046">
    <property type="entry name" value="Acylphosphatase-like_dom_sf"/>
</dbReference>
<dbReference type="SUPFAM" id="SSF54975">
    <property type="entry name" value="Acylphosphatase/BLUF domain-like"/>
    <property type="match status" value="1"/>
</dbReference>
<evidence type="ECO:0008006" key="3">
    <source>
        <dbReference type="Google" id="ProtNLM"/>
    </source>
</evidence>
<dbReference type="Proteomes" id="UP001235269">
    <property type="component" value="Unassembled WGS sequence"/>
</dbReference>
<protein>
    <recommendedName>
        <fullName evidence="3">Acylphosphatase</fullName>
    </recommendedName>
</protein>
<comment type="caution">
    <text evidence="1">The sequence shown here is derived from an EMBL/GenBank/DDBJ whole genome shotgun (WGS) entry which is preliminary data.</text>
</comment>
<evidence type="ECO:0000313" key="1">
    <source>
        <dbReference type="EMBL" id="MDQ0456863.1"/>
    </source>
</evidence>
<organism evidence="1 2">
    <name type="scientific">Rhizobium paknamense</name>
    <dbReference type="NCBI Taxonomy" id="1206817"/>
    <lineage>
        <taxon>Bacteria</taxon>
        <taxon>Pseudomonadati</taxon>
        <taxon>Pseudomonadota</taxon>
        <taxon>Alphaproteobacteria</taxon>
        <taxon>Hyphomicrobiales</taxon>
        <taxon>Rhizobiaceae</taxon>
        <taxon>Rhizobium/Agrobacterium group</taxon>
        <taxon>Rhizobium</taxon>
    </lineage>
</organism>
<accession>A0ABU0IGW0</accession>
<reference evidence="1 2" key="1">
    <citation type="submission" date="2023-07" db="EMBL/GenBank/DDBJ databases">
        <title>Genomic Encyclopedia of Type Strains, Phase IV (KMG-IV): sequencing the most valuable type-strain genomes for metagenomic binning, comparative biology and taxonomic classification.</title>
        <authorList>
            <person name="Goeker M."/>
        </authorList>
    </citation>
    <scope>NUCLEOTIDE SEQUENCE [LARGE SCALE GENOMIC DNA]</scope>
    <source>
        <strain evidence="1 2">DSM 100301</strain>
    </source>
</reference>
<evidence type="ECO:0000313" key="2">
    <source>
        <dbReference type="Proteomes" id="UP001235269"/>
    </source>
</evidence>